<comment type="caution">
    <text evidence="1">The sequence shown here is derived from an EMBL/GenBank/DDBJ whole genome shotgun (WGS) entry which is preliminary data.</text>
</comment>
<gene>
    <name evidence="1" type="ORF">V6255_10805</name>
</gene>
<organism evidence="1 2">
    <name type="scientific">Psychromonas arctica</name>
    <dbReference type="NCBI Taxonomy" id="168275"/>
    <lineage>
        <taxon>Bacteria</taxon>
        <taxon>Pseudomonadati</taxon>
        <taxon>Pseudomonadota</taxon>
        <taxon>Gammaproteobacteria</taxon>
        <taxon>Alteromonadales</taxon>
        <taxon>Psychromonadaceae</taxon>
        <taxon>Psychromonas</taxon>
    </lineage>
</organism>
<name>A0ABU9HCM9_9GAMM</name>
<keyword evidence="2" id="KW-1185">Reference proteome</keyword>
<dbReference type="RefSeq" id="WP_341628167.1">
    <property type="nucleotide sequence ID" value="NZ_JBAKBA010000023.1"/>
</dbReference>
<dbReference type="Pfam" id="PF20212">
    <property type="entry name" value="DUF6572"/>
    <property type="match status" value="1"/>
</dbReference>
<dbReference type="InterPro" id="IPR046702">
    <property type="entry name" value="DUF6572"/>
</dbReference>
<sequence>MSVVDTDSIDAIGMEKEAKRVFLSIIDSLVWDRDDVHLFTLQEKINTYLYFIESGELIKALPDAAGYDIAIELILKHMPTDQAITFFDKTTQILLDKGIIFVFGPNKNAGYAEQQS</sequence>
<evidence type="ECO:0000313" key="2">
    <source>
        <dbReference type="Proteomes" id="UP001366060"/>
    </source>
</evidence>
<evidence type="ECO:0000313" key="1">
    <source>
        <dbReference type="EMBL" id="MEL0659627.1"/>
    </source>
</evidence>
<accession>A0ABU9HCM9</accession>
<dbReference type="EMBL" id="JBAKBA010000023">
    <property type="protein sequence ID" value="MEL0659627.1"/>
    <property type="molecule type" value="Genomic_DNA"/>
</dbReference>
<reference evidence="1 2" key="1">
    <citation type="submission" date="2024-02" db="EMBL/GenBank/DDBJ databases">
        <title>Bacteria isolated from the canopy kelp, Nereocystis luetkeana.</title>
        <authorList>
            <person name="Pfister C.A."/>
            <person name="Younker I.T."/>
            <person name="Light S.H."/>
        </authorList>
    </citation>
    <scope>NUCLEOTIDE SEQUENCE [LARGE SCALE GENOMIC DNA]</scope>
    <source>
        <strain evidence="1 2">TI.2.07</strain>
    </source>
</reference>
<protein>
    <submittedName>
        <fullName evidence="1">DUF6572 domain-containing protein</fullName>
    </submittedName>
</protein>
<proteinExistence type="predicted"/>
<dbReference type="Proteomes" id="UP001366060">
    <property type="component" value="Unassembled WGS sequence"/>
</dbReference>